<feature type="region of interest" description="Disordered" evidence="1">
    <location>
        <begin position="132"/>
        <end position="158"/>
    </location>
</feature>
<name>A0AAD1X189_EUPCR</name>
<dbReference type="AlphaFoldDB" id="A0AAD1X189"/>
<dbReference type="EMBL" id="CAMPGE010000616">
    <property type="protein sequence ID" value="CAI2359368.1"/>
    <property type="molecule type" value="Genomic_DNA"/>
</dbReference>
<feature type="compositionally biased region" description="Polar residues" evidence="1">
    <location>
        <begin position="11"/>
        <end position="24"/>
    </location>
</feature>
<evidence type="ECO:0000313" key="2">
    <source>
        <dbReference type="EMBL" id="CAI2359368.1"/>
    </source>
</evidence>
<feature type="region of interest" description="Disordered" evidence="1">
    <location>
        <begin position="1"/>
        <end position="30"/>
    </location>
</feature>
<protein>
    <submittedName>
        <fullName evidence="2">Uncharacterized protein</fullName>
    </submittedName>
</protein>
<sequence>MAKKKDEATARFQNFRNHNQTLAPKNNIHKNSEEDISFTYSSKEETQITCFLNSRIPLSYQKGQLRKKEDIDKLSSFIFTQNLNASDEDSVSDTHTYTNGELSESFSIGIKEYANDKAKQAKASQFLKNQPHYDSDYSYDPSQGGQDEIKLPPKPDGKFLRRTSKNYEVIQRFVNKRKKGLKKQKSVRINNLVSVHSPNDVFLAIDPKEDGIKRSSTRFNNTNIGIIQNNSFFNNHNKSGMSGLSKQKSILKKPSKFVSPKNYDSFFQIESDREQKLSQTPDIALNRDVANIEVKGLESFVKEKMHLKPQPEQNETDSLPSYVSETAIREDMDISDPTQSRFMENSKFEEQNVSFSKIDSLNHEITQQTQGNSPLDFSSIPTKISGLPTKLNKNKSEKKKTPLKTLAVNKSLNKMLSKTMVKQDSLKSKKSQESKKEQTAESNKLNPQLTQMSSIRRAKKKRRGAFRAVAILAKGKKDLSTIGTAPSKNILDSAQNIRPSSELEETKCREGLGARKKLGPAPIIDIDEEIFRDKERRAQDSMKKIKVLRNRGLDEYKRAANPHQKEFRNEVDIYDYSKPFVSLNNKIAKINLNSFESRNFRSQFNPLIFGSEFYFTEKSLKMHKPAQYPFLKYTFDSNNRNSLAISRLGLSQQDIANVLAPIENSKIHKNYLSNIQ</sequence>
<proteinExistence type="predicted"/>
<dbReference type="Proteomes" id="UP001295684">
    <property type="component" value="Unassembled WGS sequence"/>
</dbReference>
<feature type="compositionally biased region" description="Basic and acidic residues" evidence="1">
    <location>
        <begin position="147"/>
        <end position="158"/>
    </location>
</feature>
<evidence type="ECO:0000256" key="1">
    <source>
        <dbReference type="SAM" id="MobiDB-lite"/>
    </source>
</evidence>
<feature type="region of interest" description="Disordered" evidence="1">
    <location>
        <begin position="418"/>
        <end position="460"/>
    </location>
</feature>
<reference evidence="2" key="1">
    <citation type="submission" date="2023-07" db="EMBL/GenBank/DDBJ databases">
        <authorList>
            <consortium name="AG Swart"/>
            <person name="Singh M."/>
            <person name="Singh A."/>
            <person name="Seah K."/>
            <person name="Emmerich C."/>
        </authorList>
    </citation>
    <scope>NUCLEOTIDE SEQUENCE</scope>
    <source>
        <strain evidence="2">DP1</strain>
    </source>
</reference>
<feature type="compositionally biased region" description="Polar residues" evidence="1">
    <location>
        <begin position="443"/>
        <end position="454"/>
    </location>
</feature>
<accession>A0AAD1X189</accession>
<keyword evidence="3" id="KW-1185">Reference proteome</keyword>
<gene>
    <name evidence="2" type="ORF">ECRASSUSDP1_LOCUS657</name>
</gene>
<feature type="compositionally biased region" description="Basic and acidic residues" evidence="1">
    <location>
        <begin position="424"/>
        <end position="439"/>
    </location>
</feature>
<evidence type="ECO:0000313" key="3">
    <source>
        <dbReference type="Proteomes" id="UP001295684"/>
    </source>
</evidence>
<comment type="caution">
    <text evidence="2">The sequence shown here is derived from an EMBL/GenBank/DDBJ whole genome shotgun (WGS) entry which is preliminary data.</text>
</comment>
<organism evidence="2 3">
    <name type="scientific">Euplotes crassus</name>
    <dbReference type="NCBI Taxonomy" id="5936"/>
    <lineage>
        <taxon>Eukaryota</taxon>
        <taxon>Sar</taxon>
        <taxon>Alveolata</taxon>
        <taxon>Ciliophora</taxon>
        <taxon>Intramacronucleata</taxon>
        <taxon>Spirotrichea</taxon>
        <taxon>Hypotrichia</taxon>
        <taxon>Euplotida</taxon>
        <taxon>Euplotidae</taxon>
        <taxon>Moneuplotes</taxon>
    </lineage>
</organism>